<proteinExistence type="predicted"/>
<comment type="caution">
    <text evidence="1">The sequence shown here is derived from an EMBL/GenBank/DDBJ whole genome shotgun (WGS) entry which is preliminary data.</text>
</comment>
<dbReference type="Proteomes" id="UP000285159">
    <property type="component" value="Unassembled WGS sequence"/>
</dbReference>
<reference evidence="1 2" key="1">
    <citation type="submission" date="2018-08" db="EMBL/GenBank/DDBJ databases">
        <title>A genome reference for cultivated species of the human gut microbiota.</title>
        <authorList>
            <person name="Zou Y."/>
            <person name="Xue W."/>
            <person name="Luo G."/>
        </authorList>
    </citation>
    <scope>NUCLEOTIDE SEQUENCE [LARGE SCALE GENOMIC DNA]</scope>
    <source>
        <strain evidence="1 2">AF19-1AC</strain>
    </source>
</reference>
<dbReference type="EMBL" id="QRWP01000007">
    <property type="protein sequence ID" value="RGT32776.1"/>
    <property type="molecule type" value="Genomic_DNA"/>
</dbReference>
<protein>
    <recommendedName>
        <fullName evidence="3">Fimbrial subunit protein C-terminal domain-containing protein</fullName>
    </recommendedName>
</protein>
<name>A0A412N3D8_9BACE</name>
<evidence type="ECO:0000313" key="1">
    <source>
        <dbReference type="EMBL" id="RGT32776.1"/>
    </source>
</evidence>
<sequence length="565" mass="60578">MAFVMGLIAASCSQDEIISSKDQTGGGTVSIAVNIPVNDPVTRVAPTIPDGYKLRCILQLVKSSDNSDITDGRYVQEVAAGSEKVTFTFNAPSDAYKCLFWADYVKGTVADVATDADNIYNTADLKAISYTANAGSEMFKGDVADAFYACSLEPVTGNGSLAPITLKRPFTKITFKDGQSAYDEYTKIIIKDLPAPTGFNVMTGETAGHAGKDNYASISSSELTVENGKWFSVYLFAGLNQGSLGTGNDITFELKNDDGSASSGELKLNGASITLTGNTVVEATVEPQKKGDTSIDVIFPDGMVDPNALAVGDFINKNGTYSTTYDANQAIGIVFALKNSSITDNSNYGTEQQIVGYAMGLTSVPRTALNNKENDNQYTALPVFENTSSDNSAPWIIGDYNGYTYSNTFETAMESYSSPLLTAYTAWKETNKVNEGITSMSTWYIPSSRQLADIIGAAYGYDGNMNDQQVSEVNIPAITKYEAFATAINQLSIETDKSYFGANDKASNILSSFIRAGRFMCIQTVFSENIESISSFTGIQVKNTAAAPFTIRPVLTIFDGISKAQ</sequence>
<accession>A0A412N3D8</accession>
<dbReference type="AlphaFoldDB" id="A0A412N3D8"/>
<gene>
    <name evidence="1" type="ORF">DWX38_10000</name>
</gene>
<evidence type="ECO:0008006" key="3">
    <source>
        <dbReference type="Google" id="ProtNLM"/>
    </source>
</evidence>
<organism evidence="1 2">
    <name type="scientific">Bacteroides clarus</name>
    <dbReference type="NCBI Taxonomy" id="626929"/>
    <lineage>
        <taxon>Bacteria</taxon>
        <taxon>Pseudomonadati</taxon>
        <taxon>Bacteroidota</taxon>
        <taxon>Bacteroidia</taxon>
        <taxon>Bacteroidales</taxon>
        <taxon>Bacteroidaceae</taxon>
        <taxon>Bacteroides</taxon>
    </lineage>
</organism>
<evidence type="ECO:0000313" key="2">
    <source>
        <dbReference type="Proteomes" id="UP000285159"/>
    </source>
</evidence>